<reference evidence="7" key="1">
    <citation type="submission" date="2021-01" db="EMBL/GenBank/DDBJ databases">
        <authorList>
            <person name="Corre E."/>
            <person name="Pelletier E."/>
            <person name="Niang G."/>
            <person name="Scheremetjew M."/>
            <person name="Finn R."/>
            <person name="Kale V."/>
            <person name="Holt S."/>
            <person name="Cochrane G."/>
            <person name="Meng A."/>
            <person name="Brown T."/>
            <person name="Cohen L."/>
        </authorList>
    </citation>
    <scope>NUCLEOTIDE SEQUENCE</scope>
    <source>
        <strain evidence="7">CCMP325</strain>
    </source>
</reference>
<keyword evidence="3 5" id="KW-1133">Transmembrane helix</keyword>
<feature type="transmembrane region" description="Helical" evidence="5">
    <location>
        <begin position="274"/>
        <end position="298"/>
    </location>
</feature>
<evidence type="ECO:0000256" key="2">
    <source>
        <dbReference type="ARBA" id="ARBA00022692"/>
    </source>
</evidence>
<gene>
    <name evidence="7" type="ORF">HPHI1048_LOCUS18785</name>
</gene>
<feature type="transmembrane region" description="Helical" evidence="5">
    <location>
        <begin position="89"/>
        <end position="109"/>
    </location>
</feature>
<evidence type="ECO:0000313" key="7">
    <source>
        <dbReference type="EMBL" id="CAD8499434.1"/>
    </source>
</evidence>
<dbReference type="Pfam" id="PF00520">
    <property type="entry name" value="Ion_trans"/>
    <property type="match status" value="1"/>
</dbReference>
<evidence type="ECO:0000256" key="4">
    <source>
        <dbReference type="ARBA" id="ARBA00023136"/>
    </source>
</evidence>
<keyword evidence="4 5" id="KW-0472">Membrane</keyword>
<organism evidence="7">
    <name type="scientific">Hanusia phi</name>
    <dbReference type="NCBI Taxonomy" id="3032"/>
    <lineage>
        <taxon>Eukaryota</taxon>
        <taxon>Cryptophyceae</taxon>
        <taxon>Pyrenomonadales</taxon>
        <taxon>Geminigeraceae</taxon>
        <taxon>Hanusia</taxon>
    </lineage>
</organism>
<protein>
    <recommendedName>
        <fullName evidence="6">Ion transport domain-containing protein</fullName>
    </recommendedName>
</protein>
<proteinExistence type="predicted"/>
<feature type="transmembrane region" description="Helical" evidence="5">
    <location>
        <begin position="121"/>
        <end position="138"/>
    </location>
</feature>
<keyword evidence="2 5" id="KW-0812">Transmembrane</keyword>
<dbReference type="GO" id="GO:0016020">
    <property type="term" value="C:membrane"/>
    <property type="evidence" value="ECO:0007669"/>
    <property type="project" value="UniProtKB-SubCell"/>
</dbReference>
<dbReference type="SUPFAM" id="SSF81324">
    <property type="entry name" value="Voltage-gated potassium channels"/>
    <property type="match status" value="1"/>
</dbReference>
<evidence type="ECO:0000256" key="5">
    <source>
        <dbReference type="SAM" id="Phobius"/>
    </source>
</evidence>
<sequence>MKHDIAIFKELTRDMIVKGEEPHINSTNFRDIKGFLPVSFVSMKNSLPKQASSLQKFTEFWEKIIISVDSILILSGLDSMKVNDVKIGTIFLSFYIWHLLILLIFDFSFAKKYWHVDWRRGDSIILLICVVCHVWVNFQCQGCRPSFKCLLEAVAVIRIVRPVLHHRDCRQYMLAVLGVGPVLLHFGLLVATFNYMFAVIAMEMFALDPVVTTGPEGTRLLLACDKELPNFNCFSTGSLSVFMVFIEAGFGKVMHARQAEKSLPPLNSWQTAGINLYFIMVYAVMGIGLCNLLTTIVVEFQKVLEEDAEMREVSKRELMSRVRAKVKKMIINVKIFNSFRKKFDELMETAPHTGEREVMIGRSLGNWRSRLSGSKEKKH</sequence>
<dbReference type="PANTHER" id="PTHR46726:SF1">
    <property type="entry name" value="TWO-PORE CALCIUM CHANNEL 3"/>
    <property type="match status" value="1"/>
</dbReference>
<dbReference type="EMBL" id="HBEO01027751">
    <property type="protein sequence ID" value="CAD8499434.1"/>
    <property type="molecule type" value="Transcribed_RNA"/>
</dbReference>
<comment type="subcellular location">
    <subcellularLocation>
        <location evidence="1">Membrane</location>
        <topology evidence="1">Multi-pass membrane protein</topology>
    </subcellularLocation>
</comment>
<dbReference type="GO" id="GO:0005216">
    <property type="term" value="F:monoatomic ion channel activity"/>
    <property type="evidence" value="ECO:0007669"/>
    <property type="project" value="InterPro"/>
</dbReference>
<name>A0A7S0EZI2_9CRYP</name>
<dbReference type="Gene3D" id="1.10.287.70">
    <property type="match status" value="1"/>
</dbReference>
<dbReference type="AlphaFoldDB" id="A0A7S0EZI2"/>
<evidence type="ECO:0000259" key="6">
    <source>
        <dbReference type="Pfam" id="PF00520"/>
    </source>
</evidence>
<accession>A0A7S0EZI2</accession>
<feature type="domain" description="Ion transport" evidence="6">
    <location>
        <begin position="89"/>
        <end position="299"/>
    </location>
</feature>
<dbReference type="InterPro" id="IPR005821">
    <property type="entry name" value="Ion_trans_dom"/>
</dbReference>
<evidence type="ECO:0000256" key="3">
    <source>
        <dbReference type="ARBA" id="ARBA00022989"/>
    </source>
</evidence>
<dbReference type="PANTHER" id="PTHR46726">
    <property type="entry name" value="TWO PORE CHANNEL 3"/>
    <property type="match status" value="1"/>
</dbReference>
<evidence type="ECO:0000256" key="1">
    <source>
        <dbReference type="ARBA" id="ARBA00004141"/>
    </source>
</evidence>
<feature type="transmembrane region" description="Helical" evidence="5">
    <location>
        <begin position="172"/>
        <end position="197"/>
    </location>
</feature>